<evidence type="ECO:0000259" key="7">
    <source>
        <dbReference type="PROSITE" id="PS50112"/>
    </source>
</evidence>
<dbReference type="PROSITE" id="PS50045">
    <property type="entry name" value="SIGMA54_INTERACT_4"/>
    <property type="match status" value="1"/>
</dbReference>
<dbReference type="InterPro" id="IPR058031">
    <property type="entry name" value="AAA_lid_NorR"/>
</dbReference>
<dbReference type="Pfam" id="PF00989">
    <property type="entry name" value="PAS"/>
    <property type="match status" value="1"/>
</dbReference>
<protein>
    <recommendedName>
        <fullName evidence="4">HTH-type transcriptional regulatory protein TyrR</fullName>
    </recommendedName>
</protein>
<dbReference type="Pfam" id="PF25601">
    <property type="entry name" value="AAA_lid_14"/>
    <property type="match status" value="1"/>
</dbReference>
<dbReference type="SUPFAM" id="SSF52540">
    <property type="entry name" value="P-loop containing nucleoside triphosphate hydrolases"/>
    <property type="match status" value="1"/>
</dbReference>
<dbReference type="AlphaFoldDB" id="A0A9X2CMG0"/>
<dbReference type="InterPro" id="IPR003593">
    <property type="entry name" value="AAA+_ATPase"/>
</dbReference>
<dbReference type="Proteomes" id="UP001139150">
    <property type="component" value="Unassembled WGS sequence"/>
</dbReference>
<dbReference type="PROSITE" id="PS50112">
    <property type="entry name" value="PAS"/>
    <property type="match status" value="1"/>
</dbReference>
<dbReference type="Gene3D" id="3.30.450.20">
    <property type="entry name" value="PAS domain"/>
    <property type="match status" value="1"/>
</dbReference>
<dbReference type="InterPro" id="IPR030828">
    <property type="entry name" value="HTH_TyrR"/>
</dbReference>
<dbReference type="SUPFAM" id="SSF46689">
    <property type="entry name" value="Homeodomain-like"/>
    <property type="match status" value="1"/>
</dbReference>
<sequence>MPYENLKDLSLKDQLEWFKAAIHSIHDGVLVIDSGEIVRLINPEYTRITGVKPEEIIGKPLRSVRPKAQLVETLKDGKERIGVYRQEGNVEYVVDMAPIVLNGEIIGAVSICKGLTEVHKLSKELEKNKQKLSQLKEQMGSLYQAKYTFDQIIGTEGGLKEGAYLGKKAAESHLPVLIIGESGTGKELFAQAIHNASSRCDQPFIPVNCATIPASLIESELFGYSEGTFTSAKKGGKLGLFEIANSGTIFLDEIGELSYELQAKLLRVLQENTIRRVGEARERQIDVRVIAATNRDLQQLIEKNLFREDLFYRLNVLHLEILPLRERKQDIPKIVDFILSKHDIHQGKERFYKLHESTLAILQAYDWVGNVRELKNTIDYAICMTDGGDILPEHLPSTFHNHDLSMHNNKTNSSSLKEAVDETERRVITEALTTYGPGLENKKRAAKALGVSLATLYNKMKKYNIADF</sequence>
<dbReference type="PANTHER" id="PTHR32071:SF57">
    <property type="entry name" value="C4-DICARBOXYLATE TRANSPORT TRANSCRIPTIONAL REGULATORY PROTEIN DCTD"/>
    <property type="match status" value="1"/>
</dbReference>
<dbReference type="GO" id="GO:0003677">
    <property type="term" value="F:DNA binding"/>
    <property type="evidence" value="ECO:0007669"/>
    <property type="project" value="UniProtKB-KW"/>
</dbReference>
<gene>
    <name evidence="8" type="ORF">MF646_00420</name>
</gene>
<evidence type="ECO:0000256" key="3">
    <source>
        <dbReference type="ARBA" id="ARBA00022840"/>
    </source>
</evidence>
<organism evidence="8 9">
    <name type="scientific">Halalkalibacter alkaliphilus</name>
    <dbReference type="NCBI Taxonomy" id="2917993"/>
    <lineage>
        <taxon>Bacteria</taxon>
        <taxon>Bacillati</taxon>
        <taxon>Bacillota</taxon>
        <taxon>Bacilli</taxon>
        <taxon>Bacillales</taxon>
        <taxon>Bacillaceae</taxon>
        <taxon>Halalkalibacter</taxon>
    </lineage>
</organism>
<dbReference type="InterPro" id="IPR027417">
    <property type="entry name" value="P-loop_NTPase"/>
</dbReference>
<evidence type="ECO:0000256" key="2">
    <source>
        <dbReference type="ARBA" id="ARBA00022797"/>
    </source>
</evidence>
<keyword evidence="2" id="KW-0058">Aromatic hydrocarbons catabolism</keyword>
<dbReference type="CDD" id="cd00009">
    <property type="entry name" value="AAA"/>
    <property type="match status" value="1"/>
</dbReference>
<dbReference type="PROSITE" id="PS00675">
    <property type="entry name" value="SIGMA54_INTERACT_1"/>
    <property type="match status" value="1"/>
</dbReference>
<dbReference type="EMBL" id="JAKRYL010000001">
    <property type="protein sequence ID" value="MCL7745573.1"/>
    <property type="molecule type" value="Genomic_DNA"/>
</dbReference>
<proteinExistence type="predicted"/>
<name>A0A9X2CMG0_9BACI</name>
<dbReference type="CDD" id="cd00130">
    <property type="entry name" value="PAS"/>
    <property type="match status" value="1"/>
</dbReference>
<dbReference type="Pfam" id="PF00158">
    <property type="entry name" value="Sigma54_activat"/>
    <property type="match status" value="1"/>
</dbReference>
<dbReference type="SMART" id="SM00091">
    <property type="entry name" value="PAS"/>
    <property type="match status" value="1"/>
</dbReference>
<evidence type="ECO:0000313" key="8">
    <source>
        <dbReference type="EMBL" id="MCL7745573.1"/>
    </source>
</evidence>
<keyword evidence="3" id="KW-0067">ATP-binding</keyword>
<keyword evidence="5" id="KW-0175">Coiled coil</keyword>
<keyword evidence="1" id="KW-0547">Nucleotide-binding</keyword>
<dbReference type="GO" id="GO:0005524">
    <property type="term" value="F:ATP binding"/>
    <property type="evidence" value="ECO:0007669"/>
    <property type="project" value="UniProtKB-KW"/>
</dbReference>
<dbReference type="SMART" id="SM00382">
    <property type="entry name" value="AAA"/>
    <property type="match status" value="1"/>
</dbReference>
<dbReference type="Gene3D" id="1.10.8.60">
    <property type="match status" value="1"/>
</dbReference>
<dbReference type="Gene3D" id="1.10.10.60">
    <property type="entry name" value="Homeodomain-like"/>
    <property type="match status" value="1"/>
</dbReference>
<evidence type="ECO:0000313" key="9">
    <source>
        <dbReference type="Proteomes" id="UP001139150"/>
    </source>
</evidence>
<dbReference type="FunFam" id="3.40.50.300:FF:000006">
    <property type="entry name" value="DNA-binding transcriptional regulator NtrC"/>
    <property type="match status" value="1"/>
</dbReference>
<keyword evidence="9" id="KW-1185">Reference proteome</keyword>
<dbReference type="SUPFAM" id="SSF55785">
    <property type="entry name" value="PYP-like sensor domain (PAS domain)"/>
    <property type="match status" value="1"/>
</dbReference>
<dbReference type="GO" id="GO:0006355">
    <property type="term" value="P:regulation of DNA-templated transcription"/>
    <property type="evidence" value="ECO:0007669"/>
    <property type="project" value="InterPro"/>
</dbReference>
<feature type="coiled-coil region" evidence="5">
    <location>
        <begin position="115"/>
        <end position="145"/>
    </location>
</feature>
<dbReference type="InterPro" id="IPR013767">
    <property type="entry name" value="PAS_fold"/>
</dbReference>
<dbReference type="InterPro" id="IPR002078">
    <property type="entry name" value="Sigma_54_int"/>
</dbReference>
<dbReference type="Gene3D" id="3.40.50.300">
    <property type="entry name" value="P-loop containing nucleotide triphosphate hydrolases"/>
    <property type="match status" value="1"/>
</dbReference>
<reference evidence="8" key="1">
    <citation type="submission" date="2022-02" db="EMBL/GenBank/DDBJ databases">
        <title>Halalkalibacter sp. nov. isolated from Lonar Lake, India.</title>
        <authorList>
            <person name="Joshi A."/>
            <person name="Thite S."/>
            <person name="Lodha T."/>
        </authorList>
    </citation>
    <scope>NUCLEOTIDE SEQUENCE</scope>
    <source>
        <strain evidence="8">MEB205</strain>
    </source>
</reference>
<evidence type="ECO:0000256" key="1">
    <source>
        <dbReference type="ARBA" id="ARBA00022741"/>
    </source>
</evidence>
<dbReference type="Pfam" id="PF18024">
    <property type="entry name" value="HTH_50"/>
    <property type="match status" value="1"/>
</dbReference>
<evidence type="ECO:0000256" key="4">
    <source>
        <dbReference type="ARBA" id="ARBA00029500"/>
    </source>
</evidence>
<dbReference type="InterPro" id="IPR000014">
    <property type="entry name" value="PAS"/>
</dbReference>
<accession>A0A9X2CMG0</accession>
<feature type="domain" description="Sigma-54 factor interaction" evidence="6">
    <location>
        <begin position="152"/>
        <end position="383"/>
    </location>
</feature>
<feature type="domain" description="PAS" evidence="7">
    <location>
        <begin position="14"/>
        <end position="59"/>
    </location>
</feature>
<dbReference type="RefSeq" id="WP_250094511.1">
    <property type="nucleotide sequence ID" value="NZ_JAKRYL010000001.1"/>
</dbReference>
<dbReference type="InterPro" id="IPR009057">
    <property type="entry name" value="Homeodomain-like_sf"/>
</dbReference>
<evidence type="ECO:0000256" key="5">
    <source>
        <dbReference type="SAM" id="Coils"/>
    </source>
</evidence>
<dbReference type="NCBIfam" id="TIGR00229">
    <property type="entry name" value="sensory_box"/>
    <property type="match status" value="1"/>
</dbReference>
<evidence type="ECO:0000259" key="6">
    <source>
        <dbReference type="PROSITE" id="PS50045"/>
    </source>
</evidence>
<dbReference type="InterPro" id="IPR035965">
    <property type="entry name" value="PAS-like_dom_sf"/>
</dbReference>
<comment type="caution">
    <text evidence="8">The sequence shown here is derived from an EMBL/GenBank/DDBJ whole genome shotgun (WGS) entry which is preliminary data.</text>
</comment>
<dbReference type="PANTHER" id="PTHR32071">
    <property type="entry name" value="TRANSCRIPTIONAL REGULATORY PROTEIN"/>
    <property type="match status" value="1"/>
</dbReference>
<dbReference type="InterPro" id="IPR025662">
    <property type="entry name" value="Sigma_54_int_dom_ATP-bd_1"/>
</dbReference>